<evidence type="ECO:0000313" key="2">
    <source>
        <dbReference type="EMBL" id="KAF2112301.1"/>
    </source>
</evidence>
<feature type="region of interest" description="Disordered" evidence="1">
    <location>
        <begin position="1"/>
        <end position="20"/>
    </location>
</feature>
<evidence type="ECO:0000256" key="1">
    <source>
        <dbReference type="SAM" id="MobiDB-lite"/>
    </source>
</evidence>
<name>A0A6A5Z1U3_9PLEO</name>
<dbReference type="PANTHER" id="PTHR42085:SF2">
    <property type="entry name" value="F-BOX DOMAIN-CONTAINING PROTEIN"/>
    <property type="match status" value="1"/>
</dbReference>
<keyword evidence="3" id="KW-1185">Reference proteome</keyword>
<organism evidence="2 3">
    <name type="scientific">Lophiotrema nucula</name>
    <dbReference type="NCBI Taxonomy" id="690887"/>
    <lineage>
        <taxon>Eukaryota</taxon>
        <taxon>Fungi</taxon>
        <taxon>Dikarya</taxon>
        <taxon>Ascomycota</taxon>
        <taxon>Pezizomycotina</taxon>
        <taxon>Dothideomycetes</taxon>
        <taxon>Pleosporomycetidae</taxon>
        <taxon>Pleosporales</taxon>
        <taxon>Lophiotremataceae</taxon>
        <taxon>Lophiotrema</taxon>
    </lineage>
</organism>
<dbReference type="InterPro" id="IPR038883">
    <property type="entry name" value="AN11006-like"/>
</dbReference>
<protein>
    <recommendedName>
        <fullName evidence="4">F-box domain-containing protein</fullName>
    </recommendedName>
</protein>
<sequence>MSVQKVGPRNTRLPTSRTAGNIQPTCYAHPFANISSNMSSFTGFKKLLKRQPKANPKTAPNTGIGFLNLPGEIRNEIYQYLIFPNLQFIMIIGNTNDRCYGDSILQHPIFRMCRQVREEALSFLCANKEFHIYGVNSASRFLDYIGTAGRQSIANVMLCLVSHSETLNYDRLLRYIPEMTNLKSFHLRIDKDNWYAWGEDNGKAFLQQLQAIVNTPTDGKEAGGMTWQVVGRSHLTSEEGAILVTTRELAQILGEESHRYR</sequence>
<dbReference type="PANTHER" id="PTHR42085">
    <property type="entry name" value="F-BOX DOMAIN-CONTAINING PROTEIN"/>
    <property type="match status" value="1"/>
</dbReference>
<dbReference type="Proteomes" id="UP000799770">
    <property type="component" value="Unassembled WGS sequence"/>
</dbReference>
<dbReference type="OrthoDB" id="62952at2759"/>
<proteinExistence type="predicted"/>
<dbReference type="AlphaFoldDB" id="A0A6A5Z1U3"/>
<accession>A0A6A5Z1U3</accession>
<evidence type="ECO:0000313" key="3">
    <source>
        <dbReference type="Proteomes" id="UP000799770"/>
    </source>
</evidence>
<reference evidence="2" key="1">
    <citation type="journal article" date="2020" name="Stud. Mycol.">
        <title>101 Dothideomycetes genomes: a test case for predicting lifestyles and emergence of pathogens.</title>
        <authorList>
            <person name="Haridas S."/>
            <person name="Albert R."/>
            <person name="Binder M."/>
            <person name="Bloem J."/>
            <person name="Labutti K."/>
            <person name="Salamov A."/>
            <person name="Andreopoulos B."/>
            <person name="Baker S."/>
            <person name="Barry K."/>
            <person name="Bills G."/>
            <person name="Bluhm B."/>
            <person name="Cannon C."/>
            <person name="Castanera R."/>
            <person name="Culley D."/>
            <person name="Daum C."/>
            <person name="Ezra D."/>
            <person name="Gonzalez J."/>
            <person name="Henrissat B."/>
            <person name="Kuo A."/>
            <person name="Liang C."/>
            <person name="Lipzen A."/>
            <person name="Lutzoni F."/>
            <person name="Magnuson J."/>
            <person name="Mondo S."/>
            <person name="Nolan M."/>
            <person name="Ohm R."/>
            <person name="Pangilinan J."/>
            <person name="Park H.-J."/>
            <person name="Ramirez L."/>
            <person name="Alfaro M."/>
            <person name="Sun H."/>
            <person name="Tritt A."/>
            <person name="Yoshinaga Y."/>
            <person name="Zwiers L.-H."/>
            <person name="Turgeon B."/>
            <person name="Goodwin S."/>
            <person name="Spatafora J."/>
            <person name="Crous P."/>
            <person name="Grigoriev I."/>
        </authorList>
    </citation>
    <scope>NUCLEOTIDE SEQUENCE</scope>
    <source>
        <strain evidence="2">CBS 627.86</strain>
    </source>
</reference>
<gene>
    <name evidence="2" type="ORF">BDV96DRAFT_158278</name>
</gene>
<evidence type="ECO:0008006" key="4">
    <source>
        <dbReference type="Google" id="ProtNLM"/>
    </source>
</evidence>
<dbReference type="EMBL" id="ML977331">
    <property type="protein sequence ID" value="KAF2112301.1"/>
    <property type="molecule type" value="Genomic_DNA"/>
</dbReference>